<gene>
    <name evidence="4" type="ORF">LZC94_05745</name>
</gene>
<keyword evidence="5" id="KW-1185">Reference proteome</keyword>
<feature type="domain" description="Peptidase S1" evidence="3">
    <location>
        <begin position="67"/>
        <end position="254"/>
    </location>
</feature>
<feature type="region of interest" description="Disordered" evidence="1">
    <location>
        <begin position="269"/>
        <end position="300"/>
    </location>
</feature>
<dbReference type="Gene3D" id="2.40.10.10">
    <property type="entry name" value="Trypsin-like serine proteases"/>
    <property type="match status" value="1"/>
</dbReference>
<feature type="chain" id="PRO_5045860397" evidence="2">
    <location>
        <begin position="24"/>
        <end position="349"/>
    </location>
</feature>
<evidence type="ECO:0000256" key="1">
    <source>
        <dbReference type="SAM" id="MobiDB-lite"/>
    </source>
</evidence>
<dbReference type="EC" id="3.4.21.-" evidence="4"/>
<dbReference type="EMBL" id="CP089984">
    <property type="protein sequence ID" value="WXB16778.1"/>
    <property type="molecule type" value="Genomic_DNA"/>
</dbReference>
<evidence type="ECO:0000313" key="4">
    <source>
        <dbReference type="EMBL" id="WXB16778.1"/>
    </source>
</evidence>
<dbReference type="Pfam" id="PF00089">
    <property type="entry name" value="Trypsin"/>
    <property type="match status" value="1"/>
</dbReference>
<feature type="signal peptide" evidence="2">
    <location>
        <begin position="1"/>
        <end position="23"/>
    </location>
</feature>
<organism evidence="4 5">
    <name type="scientific">Pendulispora albinea</name>
    <dbReference type="NCBI Taxonomy" id="2741071"/>
    <lineage>
        <taxon>Bacteria</taxon>
        <taxon>Pseudomonadati</taxon>
        <taxon>Myxococcota</taxon>
        <taxon>Myxococcia</taxon>
        <taxon>Myxococcales</taxon>
        <taxon>Sorangiineae</taxon>
        <taxon>Pendulisporaceae</taxon>
        <taxon>Pendulispora</taxon>
    </lineage>
</organism>
<dbReference type="InterPro" id="IPR009003">
    <property type="entry name" value="Peptidase_S1_PA"/>
</dbReference>
<sequence>MLLRPTALPLLVRYLLLATLATACGSNDVRASAIRAADAGTRTLDHALDAFSPAAGAPDRDRDPAALALDAAGQTLCTAAAIASNLLLTARRCVMVDAVACTEVRAPSTLTAYGGDDPAAHHVLARGREVIVASGAPSCDAELALVVLDRDLADRTPLPVRTEAVEKGERIRTVSFGQRALEGYPDEAPGKLVREHVPVVDVSPTQFHVSEAACQVGGGPALDEGTGEVLGIVTQSGTMCTGPDAHNIYARVDVHRALIDRAIARAKQLRSEERETADGGLPKPKNPKKTRPPTDVGQPCHSAADCATGLCVREDDGGYCSRSCGSGDRCNGGYHCKDVTSIKACIAAP</sequence>
<dbReference type="SUPFAM" id="SSF50494">
    <property type="entry name" value="Trypsin-like serine proteases"/>
    <property type="match status" value="1"/>
</dbReference>
<accession>A0ABZ2M0P3</accession>
<keyword evidence="4" id="KW-0378">Hydrolase</keyword>
<protein>
    <submittedName>
        <fullName evidence="4">Trypsin-like serine protease</fullName>
        <ecNumber evidence="4">3.4.21.-</ecNumber>
    </submittedName>
</protein>
<keyword evidence="2" id="KW-0732">Signal</keyword>
<dbReference type="InterPro" id="IPR043504">
    <property type="entry name" value="Peptidase_S1_PA_chymotrypsin"/>
</dbReference>
<dbReference type="RefSeq" id="WP_394826408.1">
    <property type="nucleotide sequence ID" value="NZ_CP089984.1"/>
</dbReference>
<dbReference type="GO" id="GO:0016787">
    <property type="term" value="F:hydrolase activity"/>
    <property type="evidence" value="ECO:0007669"/>
    <property type="project" value="UniProtKB-KW"/>
</dbReference>
<dbReference type="Proteomes" id="UP001370348">
    <property type="component" value="Chromosome"/>
</dbReference>
<proteinExistence type="predicted"/>
<evidence type="ECO:0000259" key="3">
    <source>
        <dbReference type="Pfam" id="PF00089"/>
    </source>
</evidence>
<name>A0ABZ2M0P3_9BACT</name>
<dbReference type="PROSITE" id="PS51257">
    <property type="entry name" value="PROKAR_LIPOPROTEIN"/>
    <property type="match status" value="1"/>
</dbReference>
<reference evidence="4 5" key="1">
    <citation type="submission" date="2021-12" db="EMBL/GenBank/DDBJ databases">
        <title>Discovery of the Pendulisporaceae a myxobacterial family with distinct sporulation behavior and unique specialized metabolism.</title>
        <authorList>
            <person name="Garcia R."/>
            <person name="Popoff A."/>
            <person name="Bader C.D."/>
            <person name="Loehr J."/>
            <person name="Walesch S."/>
            <person name="Walt C."/>
            <person name="Boldt J."/>
            <person name="Bunk B."/>
            <person name="Haeckl F.J.F.P.J."/>
            <person name="Gunesch A.P."/>
            <person name="Birkelbach J."/>
            <person name="Nuebel U."/>
            <person name="Pietschmann T."/>
            <person name="Bach T."/>
            <person name="Mueller R."/>
        </authorList>
    </citation>
    <scope>NUCLEOTIDE SEQUENCE [LARGE SCALE GENOMIC DNA]</scope>
    <source>
        <strain evidence="4 5">MSr11954</strain>
    </source>
</reference>
<dbReference type="InterPro" id="IPR001254">
    <property type="entry name" value="Trypsin_dom"/>
</dbReference>
<evidence type="ECO:0000313" key="5">
    <source>
        <dbReference type="Proteomes" id="UP001370348"/>
    </source>
</evidence>
<evidence type="ECO:0000256" key="2">
    <source>
        <dbReference type="SAM" id="SignalP"/>
    </source>
</evidence>